<dbReference type="Gene3D" id="3.30.565.10">
    <property type="entry name" value="Histidine kinase-like ATPase, C-terminal domain"/>
    <property type="match status" value="1"/>
</dbReference>
<dbReference type="Pfam" id="PF13581">
    <property type="entry name" value="HATPase_c_2"/>
    <property type="match status" value="1"/>
</dbReference>
<keyword evidence="1" id="KW-0418">Kinase</keyword>
<keyword evidence="4" id="KW-0067">ATP-binding</keyword>
<comment type="caution">
    <text evidence="4">The sequence shown here is derived from an EMBL/GenBank/DDBJ whole genome shotgun (WGS) entry which is preliminary data.</text>
</comment>
<dbReference type="EMBL" id="JARJBB010000005">
    <property type="protein sequence ID" value="MDF3299258.1"/>
    <property type="molecule type" value="Genomic_DNA"/>
</dbReference>
<feature type="region of interest" description="Disordered" evidence="2">
    <location>
        <begin position="89"/>
        <end position="111"/>
    </location>
</feature>
<feature type="compositionally biased region" description="Pro residues" evidence="2">
    <location>
        <begin position="95"/>
        <end position="104"/>
    </location>
</feature>
<dbReference type="InterPro" id="IPR036890">
    <property type="entry name" value="HATPase_C_sf"/>
</dbReference>
<dbReference type="CDD" id="cd16936">
    <property type="entry name" value="HATPase_RsbW-like"/>
    <property type="match status" value="1"/>
</dbReference>
<protein>
    <submittedName>
        <fullName evidence="4">ATP-binding protein</fullName>
    </submittedName>
</protein>
<keyword evidence="1" id="KW-0808">Transferase</keyword>
<evidence type="ECO:0000259" key="3">
    <source>
        <dbReference type="Pfam" id="PF13581"/>
    </source>
</evidence>
<feature type="domain" description="Histidine kinase/HSP90-like ATPase" evidence="3">
    <location>
        <begin position="21"/>
        <end position="132"/>
    </location>
</feature>
<keyword evidence="4" id="KW-0547">Nucleotide-binding</keyword>
<dbReference type="RefSeq" id="WP_276108821.1">
    <property type="nucleotide sequence ID" value="NZ_JARJBB010000005.1"/>
</dbReference>
<evidence type="ECO:0000256" key="2">
    <source>
        <dbReference type="SAM" id="MobiDB-lite"/>
    </source>
</evidence>
<dbReference type="PANTHER" id="PTHR35526:SF3">
    <property type="entry name" value="ANTI-SIGMA-F FACTOR RSBW"/>
    <property type="match status" value="1"/>
</dbReference>
<name>A0ABT6A3P0_9ACTN</name>
<keyword evidence="1" id="KW-0723">Serine/threonine-protein kinase</keyword>
<evidence type="ECO:0000256" key="1">
    <source>
        <dbReference type="ARBA" id="ARBA00022527"/>
    </source>
</evidence>
<keyword evidence="5" id="KW-1185">Reference proteome</keyword>
<dbReference type="Proteomes" id="UP001221150">
    <property type="component" value="Unassembled WGS sequence"/>
</dbReference>
<dbReference type="GO" id="GO:0005524">
    <property type="term" value="F:ATP binding"/>
    <property type="evidence" value="ECO:0007669"/>
    <property type="project" value="UniProtKB-KW"/>
</dbReference>
<dbReference type="PANTHER" id="PTHR35526">
    <property type="entry name" value="ANTI-SIGMA-F FACTOR RSBW-RELATED"/>
    <property type="match status" value="1"/>
</dbReference>
<evidence type="ECO:0000313" key="4">
    <source>
        <dbReference type="EMBL" id="MDF3299258.1"/>
    </source>
</evidence>
<dbReference type="SUPFAM" id="SSF55874">
    <property type="entry name" value="ATPase domain of HSP90 chaperone/DNA topoisomerase II/histidine kinase"/>
    <property type="match status" value="1"/>
</dbReference>
<gene>
    <name evidence="4" type="ORF">P3H78_11535</name>
</gene>
<sequence length="141" mass="14636">MTAAQLDAAPRGEVDHVFPLPPAPGAVSTVRHGVRRVLGDWDLPADTAEDVLLVVLELVTNALVHALPPATLRVWRVLVDGRHGVRVEVSDQGPAAPPAPPAAPDPDEHGRGLGIVTALSARCGVRTHGAGTSRWADVLAG</sequence>
<evidence type="ECO:0000313" key="5">
    <source>
        <dbReference type="Proteomes" id="UP001221150"/>
    </source>
</evidence>
<accession>A0ABT6A3P0</accession>
<proteinExistence type="predicted"/>
<reference evidence="4 5" key="1">
    <citation type="submission" date="2023-03" db="EMBL/GenBank/DDBJ databases">
        <title>Draft genome sequence of Streptomyces sp. K1PA1 isolated from peat swamp forest in Thailand.</title>
        <authorList>
            <person name="Klaysubun C."/>
            <person name="Duangmal K."/>
        </authorList>
    </citation>
    <scope>NUCLEOTIDE SEQUENCE [LARGE SCALE GENOMIC DNA]</scope>
    <source>
        <strain evidence="4 5">K1PA1</strain>
    </source>
</reference>
<dbReference type="InterPro" id="IPR050267">
    <property type="entry name" value="Anti-sigma-factor_SerPK"/>
</dbReference>
<dbReference type="InterPro" id="IPR003594">
    <property type="entry name" value="HATPase_dom"/>
</dbReference>
<organism evidence="4 5">
    <name type="scientific">Streptomyces tropicalis</name>
    <dbReference type="NCBI Taxonomy" id="3034234"/>
    <lineage>
        <taxon>Bacteria</taxon>
        <taxon>Bacillati</taxon>
        <taxon>Actinomycetota</taxon>
        <taxon>Actinomycetes</taxon>
        <taxon>Kitasatosporales</taxon>
        <taxon>Streptomycetaceae</taxon>
        <taxon>Streptomyces</taxon>
    </lineage>
</organism>